<evidence type="ECO:0000256" key="5">
    <source>
        <dbReference type="RuleBase" id="RU003651"/>
    </source>
</evidence>
<dbReference type="GO" id="GO:0005741">
    <property type="term" value="C:mitochondrial outer membrane"/>
    <property type="evidence" value="ECO:0007669"/>
    <property type="project" value="TreeGrafter"/>
</dbReference>
<evidence type="ECO:0000256" key="1">
    <source>
        <dbReference type="ARBA" id="ARBA00004173"/>
    </source>
</evidence>
<comment type="similarity">
    <text evidence="5">Belongs to the AAA ATPase family.</text>
</comment>
<dbReference type="InterPro" id="IPR003959">
    <property type="entry name" value="ATPase_AAA_core"/>
</dbReference>
<keyword evidence="4" id="KW-0496">Mitochondrion</keyword>
<dbReference type="InterPro" id="IPR003960">
    <property type="entry name" value="ATPase_AAA_CS"/>
</dbReference>
<accession>A0A8H3CGK4</accession>
<evidence type="ECO:0000259" key="6">
    <source>
        <dbReference type="SMART" id="SM00382"/>
    </source>
</evidence>
<evidence type="ECO:0000256" key="3">
    <source>
        <dbReference type="ARBA" id="ARBA00022840"/>
    </source>
</evidence>
<keyword evidence="3 5" id="KW-0067">ATP-binding</keyword>
<name>A0A8H3CGK4_9AGAM</name>
<dbReference type="InterPro" id="IPR051701">
    <property type="entry name" value="Mito_OM_Translocase_MSP1"/>
</dbReference>
<dbReference type="GO" id="GO:0005524">
    <property type="term" value="F:ATP binding"/>
    <property type="evidence" value="ECO:0007669"/>
    <property type="project" value="UniProtKB-KW"/>
</dbReference>
<reference evidence="7" key="1">
    <citation type="submission" date="2021-01" db="EMBL/GenBank/DDBJ databases">
        <authorList>
            <person name="Kaushik A."/>
        </authorList>
    </citation>
    <scope>NUCLEOTIDE SEQUENCE</scope>
    <source>
        <strain evidence="7">AG6-10EEA</strain>
    </source>
</reference>
<dbReference type="InterPro" id="IPR003593">
    <property type="entry name" value="AAA+_ATPase"/>
</dbReference>
<keyword evidence="2 5" id="KW-0547">Nucleotide-binding</keyword>
<dbReference type="Pfam" id="PF00004">
    <property type="entry name" value="AAA"/>
    <property type="match status" value="1"/>
</dbReference>
<feature type="domain" description="AAA+ ATPase" evidence="6">
    <location>
        <begin position="418"/>
        <end position="555"/>
    </location>
</feature>
<dbReference type="Proteomes" id="UP000663853">
    <property type="component" value="Unassembled WGS sequence"/>
</dbReference>
<gene>
    <name evidence="7" type="ORF">RDB_LOCUS91516</name>
</gene>
<dbReference type="PROSITE" id="PS00674">
    <property type="entry name" value="AAA"/>
    <property type="match status" value="1"/>
</dbReference>
<dbReference type="GO" id="GO:0016887">
    <property type="term" value="F:ATP hydrolysis activity"/>
    <property type="evidence" value="ECO:0007669"/>
    <property type="project" value="InterPro"/>
</dbReference>
<evidence type="ECO:0000313" key="7">
    <source>
        <dbReference type="EMBL" id="CAE6482519.1"/>
    </source>
</evidence>
<comment type="caution">
    <text evidence="7">The sequence shown here is derived from an EMBL/GenBank/DDBJ whole genome shotgun (WGS) entry which is preliminary data.</text>
</comment>
<dbReference type="PANTHER" id="PTHR45644">
    <property type="entry name" value="AAA ATPASE, PUTATIVE (AFU_ORTHOLOGUE AFUA_2G12920)-RELATED-RELATED"/>
    <property type="match status" value="1"/>
</dbReference>
<protein>
    <recommendedName>
        <fullName evidence="6">AAA+ ATPase domain-containing protein</fullName>
    </recommendedName>
</protein>
<proteinExistence type="inferred from homology"/>
<dbReference type="Gene3D" id="1.10.8.60">
    <property type="match status" value="1"/>
</dbReference>
<dbReference type="EMBL" id="CAJMXA010002501">
    <property type="protein sequence ID" value="CAE6482519.1"/>
    <property type="molecule type" value="Genomic_DNA"/>
</dbReference>
<organism evidence="7 8">
    <name type="scientific">Rhizoctonia solani</name>
    <dbReference type="NCBI Taxonomy" id="456999"/>
    <lineage>
        <taxon>Eukaryota</taxon>
        <taxon>Fungi</taxon>
        <taxon>Dikarya</taxon>
        <taxon>Basidiomycota</taxon>
        <taxon>Agaricomycotina</taxon>
        <taxon>Agaricomycetes</taxon>
        <taxon>Cantharellales</taxon>
        <taxon>Ceratobasidiaceae</taxon>
        <taxon>Rhizoctonia</taxon>
    </lineage>
</organism>
<dbReference type="SMART" id="SM00382">
    <property type="entry name" value="AAA"/>
    <property type="match status" value="1"/>
</dbReference>
<dbReference type="InterPro" id="IPR027417">
    <property type="entry name" value="P-loop_NTPase"/>
</dbReference>
<evidence type="ECO:0000256" key="4">
    <source>
        <dbReference type="ARBA" id="ARBA00023128"/>
    </source>
</evidence>
<evidence type="ECO:0000256" key="2">
    <source>
        <dbReference type="ARBA" id="ARBA00022741"/>
    </source>
</evidence>
<feature type="non-terminal residue" evidence="7">
    <location>
        <position position="1"/>
    </location>
</feature>
<comment type="subcellular location">
    <subcellularLocation>
        <location evidence="1">Mitochondrion</location>
    </subcellularLocation>
</comment>
<dbReference type="Gene3D" id="3.40.50.300">
    <property type="entry name" value="P-loop containing nucleotide triphosphate hydrolases"/>
    <property type="match status" value="1"/>
</dbReference>
<evidence type="ECO:0000313" key="8">
    <source>
        <dbReference type="Proteomes" id="UP000663853"/>
    </source>
</evidence>
<dbReference type="PANTHER" id="PTHR45644:SF56">
    <property type="entry name" value="AAA ATPASE, PUTATIVE (AFU_ORTHOLOGUE AFUA_2G12920)-RELATED"/>
    <property type="match status" value="1"/>
</dbReference>
<dbReference type="AlphaFoldDB" id="A0A8H3CGK4"/>
<sequence>TSNGATKPSGSKTRTESMGYFRMDEPINMSRLVLLVERAVTSQYQSLAEADSQPDPPRLLVYLRDFGFLATFAPVCYRKIISSIRNQQSSRFSPHSSRNIPTAVILGASPLLTKTGLFQTEATRNRSRDRSLYSWLFDDTDDDSSEDESLDAWGEDKDAKRLREERLRQQHEMWSHGTLVSHAHENLAQTGVLSKRKLWRLSAPPHIHTWVVAPAKRNPEKERQAREERRLELNRLQIQMALLASGGELCFPLQSIDGADLLNTFTKYCKEQLIKCEEVKRLADLAIRDTLLRPLHTGDSAPIAISWDACCTAWIKLQEQGQECADWLEGYNTGDSQGRGPTDPLVQKIKKGRLNKYEKKILECLFSNKSQHLFPGDIQTGFDSIRLPSATIDAIRTLVSLPLVYPEAFYTGILKRYNMSGALLFGPPGTGKTLLAKAVAKESGARMISIKPSDILDKYVGETEKIVSALFEMARRLKPCLIFIDEVDALLGARALSPSTDSSAWRGDMLTQFMQEMDGLLSSDVVVIGATNRPFNLDEAIIRRLPCRILVDLPDKDIREEILNVLMKDEELEPEVNLGALASQTPFYSGSDLKSKRRN</sequence>
<dbReference type="SUPFAM" id="SSF52540">
    <property type="entry name" value="P-loop containing nucleoside triphosphate hydrolases"/>
    <property type="match status" value="1"/>
</dbReference>